<dbReference type="InterPro" id="IPR043129">
    <property type="entry name" value="ATPase_NBD"/>
</dbReference>
<dbReference type="InterPro" id="IPR012675">
    <property type="entry name" value="Beta-grasp_dom_sf"/>
</dbReference>
<dbReference type="PROSITE" id="PS51085">
    <property type="entry name" value="2FE2S_FER_2"/>
    <property type="match status" value="1"/>
</dbReference>
<dbReference type="EMBL" id="MLJW01000081">
    <property type="protein sequence ID" value="OIR01731.1"/>
    <property type="molecule type" value="Genomic_DNA"/>
</dbReference>
<evidence type="ECO:0000313" key="2">
    <source>
        <dbReference type="EMBL" id="OIR01731.1"/>
    </source>
</evidence>
<protein>
    <submittedName>
        <fullName evidence="2">Na(+)-translocating NADH-quinone reductase subunit F</fullName>
    </submittedName>
</protein>
<dbReference type="SUPFAM" id="SSF53067">
    <property type="entry name" value="Actin-like ATPase domain"/>
    <property type="match status" value="1"/>
</dbReference>
<dbReference type="PANTHER" id="PTHR42895:SF2">
    <property type="entry name" value="IRON-SULFUR CLUSTER PROTEIN"/>
    <property type="match status" value="1"/>
</dbReference>
<sequence>MSEPSHTLSFPQLARTIAAREGETLFQSARRGGVRIVGACGGRGSCGTCVVRVVEGEIEHHGEAGGDRKWLRACQVSARSDCTIEVAPRSLAPVVRAEAEVAGAAETLAVDTLISVRDITVDKPSLNDPASDLERLRRALAATTGTIDIAAARQLPGLLRAGDWSLRARLRGDELIGFAPVGSPSLGLAVDLGTTNVAAFLIDLDGGARLASLGIENPQAAWGADVISRINHAARHPEGGEELRAAACSAIAALAHDLCRAVGAGTGDIVDLAVCGNTAMHHLLLGLPVSQLGRAPFVAALRQGMDIEARDLGLSFCPGCRVHVAPNVGGFVGGDHVTALLATEERWRGEGPSLVMDIGTNTEISLIHDGRLLSASCPSGPALEGGHISCGMRAAEGAIERVSLIDGRIAVTVIGGREPVGLCGSGVLDALATLHRAGIVDHRGRIVGEHPDVLETAGKRVAVLAPGVHFTQDDVRAVQLAKAAIRAGVEMLLDAAGLQENDIERFIIAGAFGAYLDVASGIEVGLFPDLPPVRFEQVGNAAGLGIRQMLASERARSRAAELAAACRYTELSTIAGFQKCFIKHLGFPSARHIQ</sequence>
<dbReference type="Gene3D" id="3.30.420.480">
    <property type="entry name" value="Domain of unknown function (DUF4445)"/>
    <property type="match status" value="1"/>
</dbReference>
<comment type="caution">
    <text evidence="2">The sequence shown here is derived from an EMBL/GenBank/DDBJ whole genome shotgun (WGS) entry which is preliminary data.</text>
</comment>
<dbReference type="InterPro" id="IPR040506">
    <property type="entry name" value="RACo_linker"/>
</dbReference>
<dbReference type="SUPFAM" id="SSF54292">
    <property type="entry name" value="2Fe-2S ferredoxin-like"/>
    <property type="match status" value="1"/>
</dbReference>
<dbReference type="CDD" id="cd00207">
    <property type="entry name" value="fer2"/>
    <property type="match status" value="1"/>
</dbReference>
<dbReference type="Gene3D" id="3.10.20.880">
    <property type="match status" value="1"/>
</dbReference>
<gene>
    <name evidence="2" type="primary">nqrF</name>
    <name evidence="2" type="ORF">GALL_162330</name>
</gene>
<dbReference type="InterPro" id="IPR052911">
    <property type="entry name" value="Corrinoid_activation_enz"/>
</dbReference>
<dbReference type="Pfam" id="PF14574">
    <property type="entry name" value="RACo_C_ter"/>
    <property type="match status" value="1"/>
</dbReference>
<feature type="domain" description="2Fe-2S ferredoxin-type" evidence="1">
    <location>
        <begin position="6"/>
        <end position="90"/>
    </location>
</feature>
<dbReference type="InterPro" id="IPR001041">
    <property type="entry name" value="2Fe-2S_ferredoxin-type"/>
</dbReference>
<dbReference type="InterPro" id="IPR036010">
    <property type="entry name" value="2Fe-2S_ferredoxin-like_sf"/>
</dbReference>
<reference evidence="2" key="1">
    <citation type="submission" date="2016-10" db="EMBL/GenBank/DDBJ databases">
        <title>Sequence of Gallionella enrichment culture.</title>
        <authorList>
            <person name="Poehlein A."/>
            <person name="Muehling M."/>
            <person name="Daniel R."/>
        </authorList>
    </citation>
    <scope>NUCLEOTIDE SEQUENCE</scope>
</reference>
<name>A0A1J5S158_9ZZZZ</name>
<dbReference type="Pfam" id="PF17651">
    <property type="entry name" value="Raco_middle"/>
    <property type="match status" value="1"/>
</dbReference>
<dbReference type="InterPro" id="IPR041414">
    <property type="entry name" value="Raco-like_middle"/>
</dbReference>
<accession>A0A1J5S158</accession>
<dbReference type="InterPro" id="IPR042259">
    <property type="entry name" value="Raco-like_middle_sf"/>
</dbReference>
<dbReference type="Gene3D" id="3.10.20.30">
    <property type="match status" value="1"/>
</dbReference>
<dbReference type="InterPro" id="IPR027980">
    <property type="entry name" value="RACo_C"/>
</dbReference>
<dbReference type="Pfam" id="PF00111">
    <property type="entry name" value="Fer2"/>
    <property type="match status" value="1"/>
</dbReference>
<evidence type="ECO:0000259" key="1">
    <source>
        <dbReference type="PROSITE" id="PS51085"/>
    </source>
</evidence>
<organism evidence="2">
    <name type="scientific">mine drainage metagenome</name>
    <dbReference type="NCBI Taxonomy" id="410659"/>
    <lineage>
        <taxon>unclassified sequences</taxon>
        <taxon>metagenomes</taxon>
        <taxon>ecological metagenomes</taxon>
    </lineage>
</organism>
<dbReference type="GO" id="GO:0051536">
    <property type="term" value="F:iron-sulfur cluster binding"/>
    <property type="evidence" value="ECO:0007669"/>
    <property type="project" value="InterPro"/>
</dbReference>
<dbReference type="AlphaFoldDB" id="A0A1J5S158"/>
<proteinExistence type="predicted"/>
<dbReference type="PANTHER" id="PTHR42895">
    <property type="entry name" value="IRON-SULFUR CLUSTER-BINDING PROTEIN-RELATED"/>
    <property type="match status" value="1"/>
</dbReference>
<dbReference type="Pfam" id="PF17650">
    <property type="entry name" value="RACo_linker"/>
    <property type="match status" value="1"/>
</dbReference>